<dbReference type="Gene3D" id="3.20.20.380">
    <property type="entry name" value="Copper homeostasis (CutC) domain"/>
    <property type="match status" value="1"/>
</dbReference>
<evidence type="ECO:0000256" key="2">
    <source>
        <dbReference type="HAMAP-Rule" id="MF_00795"/>
    </source>
</evidence>
<dbReference type="Pfam" id="PF03932">
    <property type="entry name" value="CutC"/>
    <property type="match status" value="1"/>
</dbReference>
<gene>
    <name evidence="2" type="primary">cutC</name>
    <name evidence="3" type="ORF">LYSBPC_04280</name>
</gene>
<dbReference type="PANTHER" id="PTHR12598">
    <property type="entry name" value="COPPER HOMEOSTASIS PROTEIN CUTC"/>
    <property type="match status" value="1"/>
</dbReference>
<keyword evidence="2" id="KW-0963">Cytoplasm</keyword>
<comment type="caution">
    <text evidence="3">The sequence shown here is derived from an EMBL/GenBank/DDBJ whole genome shotgun (WGS) entry which is preliminary data.</text>
</comment>
<dbReference type="RefSeq" id="WP_264987033.1">
    <property type="nucleotide sequence ID" value="NZ_BRZA01000001.1"/>
</dbReference>
<evidence type="ECO:0000256" key="1">
    <source>
        <dbReference type="ARBA" id="ARBA00007768"/>
    </source>
</evidence>
<dbReference type="InterPro" id="IPR036822">
    <property type="entry name" value="CutC-like_dom_sf"/>
</dbReference>
<sequence length="230" mass="25396">MGKLEVIVLNAEDAKMAEAYGADRLELVTAIGEGGLTPSYGTVKQVINSVKIPVMVMLRPHSYSYQYHQEEWATMKEDLHMIRGLGAAGIVFGALTKDTKIDFQMLGQVMEELGDLSITFHRAIDEEHTEALYQSLCQSPYRINQVLTSGGQQTAVEGLATIQSLVQYSSQSPNYPLVMPGSGLNVHNIDMVHQALQAPYYHFGSGVRKEGDFGQMIDGNILTKIKEMIK</sequence>
<comment type="similarity">
    <text evidence="1 2">Belongs to the CutC family.</text>
</comment>
<accession>A0ABQ5NG25</accession>
<keyword evidence="4" id="KW-1185">Reference proteome</keyword>
<name>A0ABQ5NG25_9BACI</name>
<dbReference type="PANTHER" id="PTHR12598:SF0">
    <property type="entry name" value="COPPER HOMEOSTASIS PROTEIN CUTC HOMOLOG"/>
    <property type="match status" value="1"/>
</dbReference>
<organism evidence="3 4">
    <name type="scientific">Lysinibacillus piscis</name>
    <dbReference type="NCBI Taxonomy" id="2518931"/>
    <lineage>
        <taxon>Bacteria</taxon>
        <taxon>Bacillati</taxon>
        <taxon>Bacillota</taxon>
        <taxon>Bacilli</taxon>
        <taxon>Bacillales</taxon>
        <taxon>Bacillaceae</taxon>
        <taxon>Lysinibacillus</taxon>
    </lineage>
</organism>
<dbReference type="HAMAP" id="MF_00795">
    <property type="entry name" value="CutC"/>
    <property type="match status" value="1"/>
</dbReference>
<protein>
    <recommendedName>
        <fullName evidence="2">PF03932 family protein CutC</fullName>
    </recommendedName>
</protein>
<evidence type="ECO:0000313" key="3">
    <source>
        <dbReference type="EMBL" id="GLC87301.1"/>
    </source>
</evidence>
<dbReference type="Proteomes" id="UP001065593">
    <property type="component" value="Unassembled WGS sequence"/>
</dbReference>
<dbReference type="SUPFAM" id="SSF110395">
    <property type="entry name" value="CutC-like"/>
    <property type="match status" value="1"/>
</dbReference>
<reference evidence="3" key="1">
    <citation type="submission" date="2022-08" db="EMBL/GenBank/DDBJ databases">
        <title>Draft genome sequence of Lysinibacillus sp. strain KH24.</title>
        <authorList>
            <person name="Kanbe H."/>
            <person name="Itoh H."/>
        </authorList>
    </citation>
    <scope>NUCLEOTIDE SEQUENCE</scope>
    <source>
        <strain evidence="3">KH24</strain>
    </source>
</reference>
<comment type="caution">
    <text evidence="2">Once thought to be involved in copper homeostasis, experiments in E.coli have shown this is not the case.</text>
</comment>
<evidence type="ECO:0000313" key="4">
    <source>
        <dbReference type="Proteomes" id="UP001065593"/>
    </source>
</evidence>
<dbReference type="InterPro" id="IPR005627">
    <property type="entry name" value="CutC-like"/>
</dbReference>
<dbReference type="EMBL" id="BRZA01000001">
    <property type="protein sequence ID" value="GLC87301.1"/>
    <property type="molecule type" value="Genomic_DNA"/>
</dbReference>
<proteinExistence type="inferred from homology"/>
<comment type="subcellular location">
    <subcellularLocation>
        <location evidence="2">Cytoplasm</location>
    </subcellularLocation>
</comment>